<evidence type="ECO:0008006" key="3">
    <source>
        <dbReference type="Google" id="ProtNLM"/>
    </source>
</evidence>
<accession>A0A0Q4B5C3</accession>
<dbReference type="PATRIC" id="fig|1702214.3.peg.1446"/>
<dbReference type="EMBL" id="LIIK01000072">
    <property type="protein sequence ID" value="KQM08109.1"/>
    <property type="molecule type" value="Genomic_DNA"/>
</dbReference>
<evidence type="ECO:0000313" key="1">
    <source>
        <dbReference type="EMBL" id="KQM08109.1"/>
    </source>
</evidence>
<evidence type="ECO:0000313" key="2">
    <source>
        <dbReference type="Proteomes" id="UP000054172"/>
    </source>
</evidence>
<protein>
    <recommendedName>
        <fullName evidence="3">Thioredoxin domain-containing protein</fullName>
    </recommendedName>
</protein>
<dbReference type="AlphaFoldDB" id="A0A0Q4B5C3"/>
<name>A0A0Q4B5C3_9BACT</name>
<reference evidence="1" key="1">
    <citation type="submission" date="2015-08" db="EMBL/GenBank/DDBJ databases">
        <title>Candidatus Bacteriodes Periocalifornicus.</title>
        <authorList>
            <person name="McLean J.S."/>
            <person name="Kelley S."/>
        </authorList>
    </citation>
    <scope>NUCLEOTIDE SEQUENCE [LARGE SCALE GENOMIC DNA]</scope>
    <source>
        <strain evidence="1">12B</strain>
    </source>
</reference>
<organism evidence="1 2">
    <name type="scientific">Candidatus [Bacteroides] periocalifornicus</name>
    <dbReference type="NCBI Taxonomy" id="1702214"/>
    <lineage>
        <taxon>Bacteria</taxon>
        <taxon>Pseudomonadati</taxon>
        <taxon>Bacteroidota</taxon>
    </lineage>
</organism>
<dbReference type="STRING" id="1702214.AL399_09120"/>
<gene>
    <name evidence="1" type="ORF">AL399_09120</name>
</gene>
<keyword evidence="2" id="KW-1185">Reference proteome</keyword>
<proteinExistence type="predicted"/>
<comment type="caution">
    <text evidence="1">The sequence shown here is derived from an EMBL/GenBank/DDBJ whole genome shotgun (WGS) entry which is preliminary data.</text>
</comment>
<sequence>MSTSIAAKARVWMLRIALPVFFLLAISLAACQRYITVVGRGEPTRANAVASLLVPSAEMPTMAGVPSGWVFYQLARPMPVDSAGHFGQIFPSAEPMELLAGWGAGVQSYTVWPGDTLRVGETPRNAGQQKGNYFTGYALFVGGSGKSQASSTGGVKALQLPVEQRSQGYSTVARLILEYRKELERLWNDSLARTKGLQKSLYAMERLWGALQHKADSEFHSVGIFGTQSEAWKRALNRCRALAHAAVWRSSGSSLDVYLYREWAARNVFLSTYAPRGDRYLPWYAEFCYAKAEFEANSKQPRALPHDRVLRARYVEGYPGMPRALANLVTAGNIGRWATDADYRRESGVDTADMAWVLEQRRSLGVHGRLDSLANEAFLLHRLAMRRGFSPRGVMGDTASLNGLLRPIHTQNHQSQGGVSTDADGLKPASGDTHAVLVWCWNANPEAMRSVGGMAEVAYRLRAAGVRTVSLCFDNNDAEELRESLYQLGLQADYYHTNAAVRAQVLGLLGLEALQESRLLLLSPDGKVLDAALPAPSDAAGVVKAVQAKLAR</sequence>
<dbReference type="Proteomes" id="UP000054172">
    <property type="component" value="Unassembled WGS sequence"/>
</dbReference>